<reference evidence="1" key="1">
    <citation type="submission" date="2023-04" db="EMBL/GenBank/DDBJ databases">
        <title>Phytophthora lilii NBRC 32176.</title>
        <authorList>
            <person name="Ichikawa N."/>
            <person name="Sato H."/>
            <person name="Tonouchi N."/>
        </authorList>
    </citation>
    <scope>NUCLEOTIDE SEQUENCE</scope>
    <source>
        <strain evidence="1">NBRC 32176</strain>
    </source>
</reference>
<organism evidence="1 2">
    <name type="scientific">Phytophthora lilii</name>
    <dbReference type="NCBI Taxonomy" id="2077276"/>
    <lineage>
        <taxon>Eukaryota</taxon>
        <taxon>Sar</taxon>
        <taxon>Stramenopiles</taxon>
        <taxon>Oomycota</taxon>
        <taxon>Peronosporomycetes</taxon>
        <taxon>Peronosporales</taxon>
        <taxon>Peronosporaceae</taxon>
        <taxon>Phytophthora</taxon>
    </lineage>
</organism>
<evidence type="ECO:0000313" key="1">
    <source>
        <dbReference type="EMBL" id="GMF24694.1"/>
    </source>
</evidence>
<dbReference type="PANTHER" id="PTHR33206">
    <property type="entry name" value="PROTEIN CBG10425"/>
    <property type="match status" value="1"/>
</dbReference>
<protein>
    <submittedName>
        <fullName evidence="1">Unnamed protein product</fullName>
    </submittedName>
</protein>
<keyword evidence="2" id="KW-1185">Reference proteome</keyword>
<dbReference type="SUPFAM" id="SSF56672">
    <property type="entry name" value="DNA/RNA polymerases"/>
    <property type="match status" value="1"/>
</dbReference>
<dbReference type="InterPro" id="IPR043502">
    <property type="entry name" value="DNA/RNA_pol_sf"/>
</dbReference>
<dbReference type="Proteomes" id="UP001165083">
    <property type="component" value="Unassembled WGS sequence"/>
</dbReference>
<gene>
    <name evidence="1" type="ORF">Plil01_001014400</name>
</gene>
<sequence length="533" mass="60894">MLLTDMFKYIGDVSVKIQQYNVDKYKSLLQIIINAHGLTGMEIPGVNLGKKYKMSDVESWIKEGKYGSFFHFHSSLGFGKQRSDYGRLKQQIDQVPVLGFNSGRYDINLIKNDLFAIIVPFIKAIKARRELFMRFDLDMFTDGVSLPGLSEKVMYQTCFNNLQYPDKKPANVFQFPAKRLGGHKSQDAKAKREFGMTLNHLGTLLQKQKYLCGLCYCQLTVDTASADRINNKLGHIDDNILVSCIECNTARKDMSLKGFRYKKLLEFNSDGLVYSIDKEEKDIYAKMKANIAGGPSINFNRYAKRNETKIRGGKLCKKIIGYDANALYLWALGNEMPCGRLTTNEAYDGIVEGIVADKIFRFLECDILTPDHLKHYFSEMTPIFKNTLIDCADESVIGHHMYKYNEARKQSRAKPARKWIGSYFGEKILIYAPFIKWYISHGLKISKTYCFIKTSSHKALDPFMEAVSNARREGDVDKSKAMIAEMMKLVGNSAFGRSGMDMSKHKEVKYESNDKAIKSKIEHFTFHGLEELN</sequence>
<dbReference type="PANTHER" id="PTHR33206:SF1">
    <property type="entry name" value="DNA-DIRECTED DNA POLYMERASE"/>
    <property type="match status" value="1"/>
</dbReference>
<evidence type="ECO:0000313" key="2">
    <source>
        <dbReference type="Proteomes" id="UP001165083"/>
    </source>
</evidence>
<dbReference type="AlphaFoldDB" id="A0A9W6U2N3"/>
<name>A0A9W6U2N3_9STRA</name>
<accession>A0A9W6U2N3</accession>
<dbReference type="Gene3D" id="3.30.40.220">
    <property type="match status" value="1"/>
</dbReference>
<proteinExistence type="predicted"/>
<dbReference type="OrthoDB" id="111907at2759"/>
<dbReference type="EMBL" id="BSXW01000526">
    <property type="protein sequence ID" value="GMF24694.1"/>
    <property type="molecule type" value="Genomic_DNA"/>
</dbReference>
<comment type="caution">
    <text evidence="1">The sequence shown here is derived from an EMBL/GenBank/DDBJ whole genome shotgun (WGS) entry which is preliminary data.</text>
</comment>